<evidence type="ECO:0000313" key="2">
    <source>
        <dbReference type="EnsemblMetazoa" id="ACHR014332-PA"/>
    </source>
</evidence>
<feature type="transmembrane region" description="Helical" evidence="1">
    <location>
        <begin position="38"/>
        <end position="56"/>
    </location>
</feature>
<keyword evidence="1" id="KW-0812">Transmembrane</keyword>
<organism evidence="2 3">
    <name type="scientific">Anopheles christyi</name>
    <dbReference type="NCBI Taxonomy" id="43041"/>
    <lineage>
        <taxon>Eukaryota</taxon>
        <taxon>Metazoa</taxon>
        <taxon>Ecdysozoa</taxon>
        <taxon>Arthropoda</taxon>
        <taxon>Hexapoda</taxon>
        <taxon>Insecta</taxon>
        <taxon>Pterygota</taxon>
        <taxon>Neoptera</taxon>
        <taxon>Endopterygota</taxon>
        <taxon>Diptera</taxon>
        <taxon>Nematocera</taxon>
        <taxon>Culicoidea</taxon>
        <taxon>Culicidae</taxon>
        <taxon>Anophelinae</taxon>
        <taxon>Anopheles</taxon>
    </lineage>
</organism>
<protein>
    <submittedName>
        <fullName evidence="2">Uncharacterized protein</fullName>
    </submittedName>
</protein>
<keyword evidence="1" id="KW-1133">Transmembrane helix</keyword>
<dbReference type="VEuPathDB" id="VectorBase:ACHR014332"/>
<sequence length="106" mass="12997">MLFENRILLFVIYIRLSQRTQLRIDNFVVVKKVLRKNGYIIVTLSSHFLFQLPINIWNGRYNHLWLAHFLSYNLCLVLQCFSFCFIIQFVLRYFLIVPFFVNLRRF</sequence>
<dbReference type="EnsemblMetazoa" id="ACHR014332-RA">
    <property type="protein sequence ID" value="ACHR014332-PA"/>
    <property type="gene ID" value="ACHR014332"/>
</dbReference>
<feature type="transmembrane region" description="Helical" evidence="1">
    <location>
        <begin position="76"/>
        <end position="101"/>
    </location>
</feature>
<keyword evidence="1" id="KW-0472">Membrane</keyword>
<name>A0A182KIR4_9DIPT</name>
<proteinExistence type="predicted"/>
<dbReference type="Proteomes" id="UP000075881">
    <property type="component" value="Unassembled WGS sequence"/>
</dbReference>
<evidence type="ECO:0000313" key="3">
    <source>
        <dbReference type="Proteomes" id="UP000075881"/>
    </source>
</evidence>
<accession>A0A182KIR4</accession>
<dbReference type="AlphaFoldDB" id="A0A182KIR4"/>
<keyword evidence="3" id="KW-1185">Reference proteome</keyword>
<reference evidence="3" key="1">
    <citation type="submission" date="2013-03" db="EMBL/GenBank/DDBJ databases">
        <title>The Genome Sequence of Anopheles christyi ACHKN1017.</title>
        <authorList>
            <consortium name="The Broad Institute Genomics Platform"/>
            <person name="Neafsey D.E."/>
            <person name="Besansky N."/>
            <person name="Walker B."/>
            <person name="Young S.K."/>
            <person name="Zeng Q."/>
            <person name="Gargeya S."/>
            <person name="Fitzgerald M."/>
            <person name="Haas B."/>
            <person name="Abouelleil A."/>
            <person name="Allen A.W."/>
            <person name="Alvarado L."/>
            <person name="Arachchi H.M."/>
            <person name="Berlin A.M."/>
            <person name="Chapman S.B."/>
            <person name="Gainer-Dewar J."/>
            <person name="Goldberg J."/>
            <person name="Griggs A."/>
            <person name="Gujja S."/>
            <person name="Hansen M."/>
            <person name="Howarth C."/>
            <person name="Imamovic A."/>
            <person name="Ireland A."/>
            <person name="Larimer J."/>
            <person name="McCowan C."/>
            <person name="Murphy C."/>
            <person name="Pearson M."/>
            <person name="Poon T.W."/>
            <person name="Priest M."/>
            <person name="Roberts A."/>
            <person name="Saif S."/>
            <person name="Shea T."/>
            <person name="Sisk P."/>
            <person name="Sykes S."/>
            <person name="Wortman J."/>
            <person name="Nusbaum C."/>
            <person name="Birren B."/>
        </authorList>
    </citation>
    <scope>NUCLEOTIDE SEQUENCE [LARGE SCALE GENOMIC DNA]</scope>
    <source>
        <strain evidence="3">ACHKN1017</strain>
    </source>
</reference>
<reference evidence="2" key="2">
    <citation type="submission" date="2020-05" db="UniProtKB">
        <authorList>
            <consortium name="EnsemblMetazoa"/>
        </authorList>
    </citation>
    <scope>IDENTIFICATION</scope>
    <source>
        <strain evidence="2">ACHKN1017</strain>
    </source>
</reference>
<evidence type="ECO:0000256" key="1">
    <source>
        <dbReference type="SAM" id="Phobius"/>
    </source>
</evidence>